<evidence type="ECO:0000313" key="1">
    <source>
        <dbReference type="EMBL" id="GBM14027.1"/>
    </source>
</evidence>
<dbReference type="Proteomes" id="UP000499080">
    <property type="component" value="Unassembled WGS sequence"/>
</dbReference>
<dbReference type="EMBL" id="BGPR01000337">
    <property type="protein sequence ID" value="GBM14027.1"/>
    <property type="molecule type" value="Genomic_DNA"/>
</dbReference>
<reference evidence="1 2" key="1">
    <citation type="journal article" date="2019" name="Sci. Rep.">
        <title>Orb-weaving spider Araneus ventricosus genome elucidates the spidroin gene catalogue.</title>
        <authorList>
            <person name="Kono N."/>
            <person name="Nakamura H."/>
            <person name="Ohtoshi R."/>
            <person name="Moran D.A.P."/>
            <person name="Shinohara A."/>
            <person name="Yoshida Y."/>
            <person name="Fujiwara M."/>
            <person name="Mori M."/>
            <person name="Tomita M."/>
            <person name="Arakawa K."/>
        </authorList>
    </citation>
    <scope>NUCLEOTIDE SEQUENCE [LARGE SCALE GENOMIC DNA]</scope>
</reference>
<gene>
    <name evidence="1" type="ORF">AVEN_166208_1</name>
</gene>
<evidence type="ECO:0000313" key="2">
    <source>
        <dbReference type="Proteomes" id="UP000499080"/>
    </source>
</evidence>
<name>A0A4Y2DD27_ARAVE</name>
<comment type="caution">
    <text evidence="1">The sequence shown here is derived from an EMBL/GenBank/DDBJ whole genome shotgun (WGS) entry which is preliminary data.</text>
</comment>
<dbReference type="AlphaFoldDB" id="A0A4Y2DD27"/>
<dbReference type="PANTHER" id="PTHR47326:SF1">
    <property type="entry name" value="HTH PSQ-TYPE DOMAIN-CONTAINING PROTEIN"/>
    <property type="match status" value="1"/>
</dbReference>
<evidence type="ECO:0008006" key="3">
    <source>
        <dbReference type="Google" id="ProtNLM"/>
    </source>
</evidence>
<protein>
    <recommendedName>
        <fullName evidence="3">HTH psq-type domain-containing protein</fullName>
    </recommendedName>
</protein>
<dbReference type="OrthoDB" id="6471039at2759"/>
<dbReference type="PANTHER" id="PTHR47326">
    <property type="entry name" value="TRANSPOSABLE ELEMENT TC3 TRANSPOSASE-LIKE PROTEIN"/>
    <property type="match status" value="1"/>
</dbReference>
<proteinExistence type="predicted"/>
<sequence>MYEKGSYANLKRFKKPVVTDVKSFFIMPLEKKELSLLMKLFYQNSCNLLTKLQEYRRLRGLRKGPMSRLDLEKMITVFKGNGELGVLQGRGRKWLSNEIAEEVSLAVIERAFGSQYFSTSARAVSRDLSLAWCTVRKVFRSIVKFYPFRIPAVAALNPADPDKCTQFASIVLARIVVGNSRPWNIVMSDEAHFTLYGAVHSQNCRLWGTASPIVAHEQSLHPDYITVWCGLLLISFLVPFSSRKTLLMVLKGISLRVPVT</sequence>
<organism evidence="1 2">
    <name type="scientific">Araneus ventricosus</name>
    <name type="common">Orbweaver spider</name>
    <name type="synonym">Epeira ventricosa</name>
    <dbReference type="NCBI Taxonomy" id="182803"/>
    <lineage>
        <taxon>Eukaryota</taxon>
        <taxon>Metazoa</taxon>
        <taxon>Ecdysozoa</taxon>
        <taxon>Arthropoda</taxon>
        <taxon>Chelicerata</taxon>
        <taxon>Arachnida</taxon>
        <taxon>Araneae</taxon>
        <taxon>Araneomorphae</taxon>
        <taxon>Entelegynae</taxon>
        <taxon>Araneoidea</taxon>
        <taxon>Araneidae</taxon>
        <taxon>Araneus</taxon>
    </lineage>
</organism>
<accession>A0A4Y2DD27</accession>
<keyword evidence="2" id="KW-1185">Reference proteome</keyword>